<dbReference type="InParanoid" id="A0A1J7ICX7"/>
<evidence type="ECO:0000256" key="2">
    <source>
        <dbReference type="ARBA" id="ARBA00022692"/>
    </source>
</evidence>
<evidence type="ECO:0000259" key="7">
    <source>
        <dbReference type="Pfam" id="PF20684"/>
    </source>
</evidence>
<evidence type="ECO:0000256" key="6">
    <source>
        <dbReference type="SAM" id="Phobius"/>
    </source>
</evidence>
<dbReference type="InterPro" id="IPR052337">
    <property type="entry name" value="SAT4-like"/>
</dbReference>
<feature type="transmembrane region" description="Helical" evidence="6">
    <location>
        <begin position="13"/>
        <end position="34"/>
    </location>
</feature>
<feature type="transmembrane region" description="Helical" evidence="6">
    <location>
        <begin position="121"/>
        <end position="142"/>
    </location>
</feature>
<keyword evidence="9" id="KW-1185">Reference proteome</keyword>
<dbReference type="Pfam" id="PF20684">
    <property type="entry name" value="Fung_rhodopsin"/>
    <property type="match status" value="1"/>
</dbReference>
<protein>
    <recommendedName>
        <fullName evidence="7">Rhodopsin domain-containing protein</fullName>
    </recommendedName>
</protein>
<feature type="transmembrane region" description="Helical" evidence="6">
    <location>
        <begin position="81"/>
        <end position="101"/>
    </location>
</feature>
<evidence type="ECO:0000313" key="9">
    <source>
        <dbReference type="Proteomes" id="UP000182658"/>
    </source>
</evidence>
<keyword evidence="4 6" id="KW-0472">Membrane</keyword>
<proteinExistence type="inferred from homology"/>
<evidence type="ECO:0000256" key="1">
    <source>
        <dbReference type="ARBA" id="ARBA00004141"/>
    </source>
</evidence>
<comment type="similarity">
    <text evidence="5">Belongs to the SAT4 family.</text>
</comment>
<evidence type="ECO:0000256" key="3">
    <source>
        <dbReference type="ARBA" id="ARBA00022989"/>
    </source>
</evidence>
<name>A0A1J7ICX7_9PEZI</name>
<sequence length="370" mass="40604">METTEDLGPQLNAVVWVLLGFSGLFLALRLYCKFLKKRGLWWDDHVLVASWLAFLVDVICVSVSISLGFGKHVFAIDTRHLPPIQILGNVSASASILAAVWSKTSFGITLLRIAEGKMKPAIWFIIMSMNLLMGVSALMPWIQCDPVSKTWNRDEPGSCWDPRVNIVYGVVAGSYSGVMDIVLALLPWSVVWNLQMKKKEKVGVAVAMSMGVFAGCTAFVKSAKIPLLTNGDFTFQGYNLAAWGAAEVATTVMASSIPVLRVLIREVKATTRRLYGSSSDDTYQKKSYGAGPLARSNTVVVAASQKRGALEIGIARLKSVRKAGSDDWSDTSVLVHEPGKGEILQTQEINIQYHVRDPRFEMDDMGDDRV</sequence>
<dbReference type="EMBL" id="KV875101">
    <property type="protein sequence ID" value="OIW25567.1"/>
    <property type="molecule type" value="Genomic_DNA"/>
</dbReference>
<dbReference type="InterPro" id="IPR049326">
    <property type="entry name" value="Rhodopsin_dom_fungi"/>
</dbReference>
<comment type="subcellular location">
    <subcellularLocation>
        <location evidence="1">Membrane</location>
        <topology evidence="1">Multi-pass membrane protein</topology>
    </subcellularLocation>
</comment>
<feature type="transmembrane region" description="Helical" evidence="6">
    <location>
        <begin position="240"/>
        <end position="264"/>
    </location>
</feature>
<evidence type="ECO:0000256" key="5">
    <source>
        <dbReference type="ARBA" id="ARBA00038359"/>
    </source>
</evidence>
<accession>A0A1J7ICX7</accession>
<dbReference type="OrthoDB" id="5417887at2759"/>
<keyword evidence="3 6" id="KW-1133">Transmembrane helix</keyword>
<dbReference type="Proteomes" id="UP000182658">
    <property type="component" value="Unassembled WGS sequence"/>
</dbReference>
<keyword evidence="2 6" id="KW-0812">Transmembrane</keyword>
<feature type="transmembrane region" description="Helical" evidence="6">
    <location>
        <begin position="46"/>
        <end position="69"/>
    </location>
</feature>
<feature type="domain" description="Rhodopsin" evidence="7">
    <location>
        <begin position="28"/>
        <end position="265"/>
    </location>
</feature>
<evidence type="ECO:0000313" key="8">
    <source>
        <dbReference type="EMBL" id="OIW25567.1"/>
    </source>
</evidence>
<gene>
    <name evidence="8" type="ORF">CONLIGDRAFT_581876</name>
</gene>
<reference evidence="8 9" key="1">
    <citation type="submission" date="2016-10" db="EMBL/GenBank/DDBJ databases">
        <title>Draft genome sequence of Coniochaeta ligniaria NRRL30616, a lignocellulolytic fungus for bioabatement of inhibitors in plant biomass hydrolysates.</title>
        <authorList>
            <consortium name="DOE Joint Genome Institute"/>
            <person name="Jimenez D.J."/>
            <person name="Hector R.E."/>
            <person name="Riley R."/>
            <person name="Sun H."/>
            <person name="Grigoriev I.V."/>
            <person name="Van Elsas J.D."/>
            <person name="Nichols N.N."/>
        </authorList>
    </citation>
    <scope>NUCLEOTIDE SEQUENCE [LARGE SCALE GENOMIC DNA]</scope>
    <source>
        <strain evidence="8 9">NRRL 30616</strain>
    </source>
</reference>
<dbReference type="GO" id="GO:0016020">
    <property type="term" value="C:membrane"/>
    <property type="evidence" value="ECO:0007669"/>
    <property type="project" value="UniProtKB-SubCell"/>
</dbReference>
<dbReference type="PANTHER" id="PTHR33048:SF42">
    <property type="entry name" value="INTEGRAL MEMBRANE PROTEIN"/>
    <property type="match status" value="1"/>
</dbReference>
<feature type="transmembrane region" description="Helical" evidence="6">
    <location>
        <begin position="202"/>
        <end position="220"/>
    </location>
</feature>
<feature type="transmembrane region" description="Helical" evidence="6">
    <location>
        <begin position="166"/>
        <end position="190"/>
    </location>
</feature>
<evidence type="ECO:0000256" key="4">
    <source>
        <dbReference type="ARBA" id="ARBA00023136"/>
    </source>
</evidence>
<dbReference type="PANTHER" id="PTHR33048">
    <property type="entry name" value="PTH11-LIKE INTEGRAL MEMBRANE PROTEIN (AFU_ORTHOLOGUE AFUA_5G11245)"/>
    <property type="match status" value="1"/>
</dbReference>
<dbReference type="AlphaFoldDB" id="A0A1J7ICX7"/>
<dbReference type="STRING" id="1408157.A0A1J7ICX7"/>
<organism evidence="8 9">
    <name type="scientific">Coniochaeta ligniaria NRRL 30616</name>
    <dbReference type="NCBI Taxonomy" id="1408157"/>
    <lineage>
        <taxon>Eukaryota</taxon>
        <taxon>Fungi</taxon>
        <taxon>Dikarya</taxon>
        <taxon>Ascomycota</taxon>
        <taxon>Pezizomycotina</taxon>
        <taxon>Sordariomycetes</taxon>
        <taxon>Sordariomycetidae</taxon>
        <taxon>Coniochaetales</taxon>
        <taxon>Coniochaetaceae</taxon>
        <taxon>Coniochaeta</taxon>
    </lineage>
</organism>